<evidence type="ECO:0000256" key="3">
    <source>
        <dbReference type="ARBA" id="ARBA00023027"/>
    </source>
</evidence>
<evidence type="ECO:0000256" key="1">
    <source>
        <dbReference type="ARBA" id="ARBA00006924"/>
    </source>
</evidence>
<evidence type="ECO:0000256" key="4">
    <source>
        <dbReference type="PROSITE-ProRule" id="PRU00236"/>
    </source>
</evidence>
<dbReference type="SUPFAM" id="SSF52467">
    <property type="entry name" value="DHS-like NAD/FAD-binding domain"/>
    <property type="match status" value="1"/>
</dbReference>
<dbReference type="EMBL" id="JAVRRJ010000003">
    <property type="protein sequence ID" value="KAK5086650.1"/>
    <property type="molecule type" value="Genomic_DNA"/>
</dbReference>
<dbReference type="Gene3D" id="3.40.50.1220">
    <property type="entry name" value="TPP-binding domain"/>
    <property type="match status" value="1"/>
</dbReference>
<dbReference type="GO" id="GO:0070403">
    <property type="term" value="F:NAD+ binding"/>
    <property type="evidence" value="ECO:0007669"/>
    <property type="project" value="InterPro"/>
</dbReference>
<accession>A0AAN7Y790</accession>
<dbReference type="InterPro" id="IPR029035">
    <property type="entry name" value="DHS-like_NAD/FAD-binding_dom"/>
</dbReference>
<feature type="compositionally biased region" description="Polar residues" evidence="5">
    <location>
        <begin position="512"/>
        <end position="547"/>
    </location>
</feature>
<dbReference type="Proteomes" id="UP001309876">
    <property type="component" value="Unassembled WGS sequence"/>
</dbReference>
<feature type="compositionally biased region" description="Low complexity" evidence="5">
    <location>
        <begin position="86"/>
        <end position="104"/>
    </location>
</feature>
<keyword evidence="7" id="KW-0456">Lyase</keyword>
<keyword evidence="8" id="KW-1185">Reference proteome</keyword>
<proteinExistence type="inferred from homology"/>
<dbReference type="InterPro" id="IPR003000">
    <property type="entry name" value="Sirtuin"/>
</dbReference>
<dbReference type="GO" id="GO:0016829">
    <property type="term" value="F:lyase activity"/>
    <property type="evidence" value="ECO:0007669"/>
    <property type="project" value="UniProtKB-KW"/>
</dbReference>
<comment type="caution">
    <text evidence="7">The sequence shown here is derived from an EMBL/GenBank/DDBJ whole genome shotgun (WGS) entry which is preliminary data.</text>
</comment>
<feature type="binding site" evidence="4">
    <location>
        <position position="227"/>
    </location>
    <ligand>
        <name>Zn(2+)</name>
        <dbReference type="ChEBI" id="CHEBI:29105"/>
    </ligand>
</feature>
<dbReference type="PROSITE" id="PS50305">
    <property type="entry name" value="SIRTUIN"/>
    <property type="match status" value="1"/>
</dbReference>
<dbReference type="GO" id="GO:0046872">
    <property type="term" value="F:metal ion binding"/>
    <property type="evidence" value="ECO:0007669"/>
    <property type="project" value="UniProtKB-KW"/>
</dbReference>
<dbReference type="AlphaFoldDB" id="A0AAN7Y790"/>
<feature type="binding site" evidence="4">
    <location>
        <position position="255"/>
    </location>
    <ligand>
        <name>Zn(2+)</name>
        <dbReference type="ChEBI" id="CHEBI:29105"/>
    </ligand>
</feature>
<dbReference type="PANTHER" id="PTHR11085:SF8">
    <property type="entry name" value="NAD-DEPENDENT HISTONE DEACETYLASE HST3"/>
    <property type="match status" value="1"/>
</dbReference>
<dbReference type="InterPro" id="IPR026591">
    <property type="entry name" value="Sirtuin_cat_small_dom_sf"/>
</dbReference>
<dbReference type="InterPro" id="IPR050134">
    <property type="entry name" value="NAD-dep_sirtuin_deacylases"/>
</dbReference>
<dbReference type="PANTHER" id="PTHR11085">
    <property type="entry name" value="NAD-DEPENDENT PROTEIN DEACYLASE SIRTUIN-5, MITOCHONDRIAL-RELATED"/>
    <property type="match status" value="1"/>
</dbReference>
<sequence>MPLREVIAGDDRALQAIADALAKSHKQVLVTGAGISTSCGIPDFRSKDGLYNVIPERAILPTPPPSNPSTPSSRKRKAYTDDDEPPSSQSSIFSSSSYRSSPSSRMKGEDLFNARVFQSAETTTTFYQFIATLRQKIMDEVKDTSATHKFIRTLRDGGRLIRCYTQNIDGLEAREGLCMDLTRGRGNKRRFLKKNYEMPRPEETKGTDFEGGCEVVQLHGELSNLRCRVCSTEQAWDEGETAIFLEGAAPNCEKCAEKSEARQATGKRGLAVGELRPNIVLYGEDHPHNSLLVPLIAFDQSSNPDLLVIMGTSLKVHGLQKVVRDFAKVVHAQKNGRVVFVNRTRPSESQWEGVIDDYVAMDCDAWIADLKTRREDLWLRQGELDLKVSKLAGQKRKRKSIDEDDADTITARPTKRANISINVPARKQKTSKAPAKSVDVYSDVFVENATPRAKKTTGWKDRDFIPPHAANLLSPLVQRRPEFSPLKRHFRPLKDRDNYVPGSPISPAYSALTEQSPRSARMTKTQPDISTPTPKQNLRASAITTTSRKSRLAHSEESENLPEPENTPSSGREVIEDSEVEETVQQGYIESSAVKKLSFVSVSSPEEADRPLVQRPRESLMRSLFACVTRSPR</sequence>
<feature type="region of interest" description="Disordered" evidence="5">
    <location>
        <begin position="57"/>
        <end position="106"/>
    </location>
</feature>
<evidence type="ECO:0000256" key="5">
    <source>
        <dbReference type="SAM" id="MobiDB-lite"/>
    </source>
</evidence>
<dbReference type="EC" id="4.4.1.36" evidence="7"/>
<dbReference type="Pfam" id="PF02146">
    <property type="entry name" value="SIR2"/>
    <property type="match status" value="3"/>
</dbReference>
<feature type="binding site" evidence="4">
    <location>
        <position position="230"/>
    </location>
    <ligand>
        <name>Zn(2+)</name>
        <dbReference type="ChEBI" id="CHEBI:29105"/>
    </ligand>
</feature>
<dbReference type="GO" id="GO:0017136">
    <property type="term" value="F:histone deacetylase activity, NAD-dependent"/>
    <property type="evidence" value="ECO:0007669"/>
    <property type="project" value="TreeGrafter"/>
</dbReference>
<comment type="similarity">
    <text evidence="1">Belongs to the sirtuin family. Class I subfamily.</text>
</comment>
<keyword evidence="4" id="KW-0479">Metal-binding</keyword>
<feature type="binding site" evidence="4">
    <location>
        <position position="252"/>
    </location>
    <ligand>
        <name>Zn(2+)</name>
        <dbReference type="ChEBI" id="CHEBI:29105"/>
    </ligand>
</feature>
<evidence type="ECO:0000256" key="2">
    <source>
        <dbReference type="ARBA" id="ARBA00022679"/>
    </source>
</evidence>
<name>A0AAN7Y790_9EURO</name>
<feature type="region of interest" description="Disordered" evidence="5">
    <location>
        <begin position="395"/>
        <end position="415"/>
    </location>
</feature>
<keyword evidence="4" id="KW-0862">Zinc</keyword>
<evidence type="ECO:0000313" key="7">
    <source>
        <dbReference type="EMBL" id="KAK5086650.1"/>
    </source>
</evidence>
<keyword evidence="2" id="KW-0808">Transferase</keyword>
<feature type="active site" description="Proton acceptor" evidence="4">
    <location>
        <position position="219"/>
    </location>
</feature>
<gene>
    <name evidence="7" type="primary">HST3</name>
    <name evidence="7" type="ORF">LTR05_003818</name>
</gene>
<evidence type="ECO:0000259" key="6">
    <source>
        <dbReference type="PROSITE" id="PS50305"/>
    </source>
</evidence>
<dbReference type="GO" id="GO:0005634">
    <property type="term" value="C:nucleus"/>
    <property type="evidence" value="ECO:0007669"/>
    <property type="project" value="TreeGrafter"/>
</dbReference>
<dbReference type="Gene3D" id="3.30.1600.10">
    <property type="entry name" value="SIR2/SIRT2 'Small Domain"/>
    <property type="match status" value="1"/>
</dbReference>
<feature type="region of interest" description="Disordered" evidence="5">
    <location>
        <begin position="493"/>
        <end position="573"/>
    </location>
</feature>
<evidence type="ECO:0000313" key="8">
    <source>
        <dbReference type="Proteomes" id="UP001309876"/>
    </source>
</evidence>
<feature type="domain" description="Deacetylase sirtuin-type" evidence="6">
    <location>
        <begin position="7"/>
        <end position="379"/>
    </location>
</feature>
<reference evidence="7 8" key="1">
    <citation type="submission" date="2023-08" db="EMBL/GenBank/DDBJ databases">
        <title>Black Yeasts Isolated from many extreme environments.</title>
        <authorList>
            <person name="Coleine C."/>
            <person name="Stajich J.E."/>
            <person name="Selbmann L."/>
        </authorList>
    </citation>
    <scope>NUCLEOTIDE SEQUENCE [LARGE SCALE GENOMIC DNA]</scope>
    <source>
        <strain evidence="7 8">CCFEE 5910</strain>
    </source>
</reference>
<dbReference type="InterPro" id="IPR026590">
    <property type="entry name" value="Ssirtuin_cat_dom"/>
</dbReference>
<feature type="compositionally biased region" description="Low complexity" evidence="5">
    <location>
        <begin position="561"/>
        <end position="570"/>
    </location>
</feature>
<protein>
    <submittedName>
        <fullName evidence="7">NAD-dependent deacetylase hst3</fullName>
        <ecNumber evidence="7">4.4.1.36</ecNumber>
    </submittedName>
</protein>
<keyword evidence="3" id="KW-0520">NAD</keyword>
<organism evidence="7 8">
    <name type="scientific">Lithohypha guttulata</name>
    <dbReference type="NCBI Taxonomy" id="1690604"/>
    <lineage>
        <taxon>Eukaryota</taxon>
        <taxon>Fungi</taxon>
        <taxon>Dikarya</taxon>
        <taxon>Ascomycota</taxon>
        <taxon>Pezizomycotina</taxon>
        <taxon>Eurotiomycetes</taxon>
        <taxon>Chaetothyriomycetidae</taxon>
        <taxon>Chaetothyriales</taxon>
        <taxon>Trichomeriaceae</taxon>
        <taxon>Lithohypha</taxon>
    </lineage>
</organism>